<dbReference type="Proteomes" id="UP000828941">
    <property type="component" value="Chromosome 11"/>
</dbReference>
<protein>
    <submittedName>
        <fullName evidence="1">Uncharacterized protein</fullName>
    </submittedName>
</protein>
<name>A0ACB9LT45_BAUVA</name>
<dbReference type="EMBL" id="CM039436">
    <property type="protein sequence ID" value="KAI4314443.1"/>
    <property type="molecule type" value="Genomic_DNA"/>
</dbReference>
<keyword evidence="2" id="KW-1185">Reference proteome</keyword>
<evidence type="ECO:0000313" key="1">
    <source>
        <dbReference type="EMBL" id="KAI4314443.1"/>
    </source>
</evidence>
<accession>A0ACB9LT45</accession>
<comment type="caution">
    <text evidence="1">The sequence shown here is derived from an EMBL/GenBank/DDBJ whole genome shotgun (WGS) entry which is preliminary data.</text>
</comment>
<evidence type="ECO:0000313" key="2">
    <source>
        <dbReference type="Proteomes" id="UP000828941"/>
    </source>
</evidence>
<proteinExistence type="predicted"/>
<gene>
    <name evidence="1" type="ORF">L6164_027351</name>
</gene>
<organism evidence="1 2">
    <name type="scientific">Bauhinia variegata</name>
    <name type="common">Purple orchid tree</name>
    <name type="synonym">Phanera variegata</name>
    <dbReference type="NCBI Taxonomy" id="167791"/>
    <lineage>
        <taxon>Eukaryota</taxon>
        <taxon>Viridiplantae</taxon>
        <taxon>Streptophyta</taxon>
        <taxon>Embryophyta</taxon>
        <taxon>Tracheophyta</taxon>
        <taxon>Spermatophyta</taxon>
        <taxon>Magnoliopsida</taxon>
        <taxon>eudicotyledons</taxon>
        <taxon>Gunneridae</taxon>
        <taxon>Pentapetalae</taxon>
        <taxon>rosids</taxon>
        <taxon>fabids</taxon>
        <taxon>Fabales</taxon>
        <taxon>Fabaceae</taxon>
        <taxon>Cercidoideae</taxon>
        <taxon>Cercideae</taxon>
        <taxon>Bauhiniinae</taxon>
        <taxon>Bauhinia</taxon>
    </lineage>
</organism>
<reference evidence="1 2" key="1">
    <citation type="journal article" date="2022" name="DNA Res.">
        <title>Chromosomal-level genome assembly of the orchid tree Bauhinia variegata (Leguminosae; Cercidoideae) supports the allotetraploid origin hypothesis of Bauhinia.</title>
        <authorList>
            <person name="Zhong Y."/>
            <person name="Chen Y."/>
            <person name="Zheng D."/>
            <person name="Pang J."/>
            <person name="Liu Y."/>
            <person name="Luo S."/>
            <person name="Meng S."/>
            <person name="Qian L."/>
            <person name="Wei D."/>
            <person name="Dai S."/>
            <person name="Zhou R."/>
        </authorList>
    </citation>
    <scope>NUCLEOTIDE SEQUENCE [LARGE SCALE GENOMIC DNA]</scope>
    <source>
        <strain evidence="1">BV-YZ2020</strain>
    </source>
</reference>
<sequence length="656" mass="70501">MSTAVAAEEEKKPVPAYGWAARDSSGVLSPFHFSRRENGDNDITVRILYCGICHTDLHLLKNKFGISTYPMVPGHEIVGEVIKVGSSVTKFSVGDKAGVTGIVGTCGSCSNCNQGMETYCPKLIITFGGHYHVESVNYGGYSDKMVVNDAMKYYGLDKSGLHLGVVGLGGLGHVAVKFAKAFNIKVTVLSTSIGKRKEALEQLGADEFLLSNDQKQLQDAMNTMDGIIDRISAPHSLHPLVRLLKTNGKLILVGITTSPPDLPSLALITGRKMIGGSSGGGMRETQEMIDFAAKHNITAQVEVIPMDYVNTALGRLANNDVKYRTNGEKDVTLKVLYCGIGHSDIHFSKNELGMSIYPLVPGHELVGEVREVGSSVTKFSVGDIAGVGALVGSCGSCYNCDEGLENYCPKSIYTLSSRYHDGSITYGGYSDHIVVEEHFAVFIPKTLPLDGTAPLLSAGITVYSPMKLHGLDKPGLHLGVVGLGGLGHMAVKFAKAFNMKVTIMSTSPTKKEEALERLCADAFLLSNQQEELQDARSTMDGIIDTVSAPHSLYPLVDLLKTRGKLIMVGAATFAPELPYLSLLRGGKIIGSSLSGGLKETQEMIDFAAKHNVTAEVEVIPMDYVNTANERILKNDVKYRFVIDVANTLKSPTTTTI</sequence>